<evidence type="ECO:0000313" key="3">
    <source>
        <dbReference type="EMBL" id="CAD8864551.1"/>
    </source>
</evidence>
<dbReference type="AlphaFoldDB" id="A0A7S1FGJ5"/>
<accession>A0A7S1FGJ5</accession>
<proteinExistence type="predicted"/>
<feature type="transmembrane region" description="Helical" evidence="2">
    <location>
        <begin position="185"/>
        <end position="204"/>
    </location>
</feature>
<evidence type="ECO:0008006" key="4">
    <source>
        <dbReference type="Google" id="ProtNLM"/>
    </source>
</evidence>
<gene>
    <name evidence="3" type="ORF">NSCI0253_LOCUS38906</name>
</gene>
<feature type="transmembrane region" description="Helical" evidence="2">
    <location>
        <begin position="250"/>
        <end position="273"/>
    </location>
</feature>
<feature type="region of interest" description="Disordered" evidence="1">
    <location>
        <begin position="344"/>
        <end position="376"/>
    </location>
</feature>
<feature type="transmembrane region" description="Helical" evidence="2">
    <location>
        <begin position="129"/>
        <end position="149"/>
    </location>
</feature>
<name>A0A7S1FGJ5_NOCSC</name>
<evidence type="ECO:0000256" key="1">
    <source>
        <dbReference type="SAM" id="MobiDB-lite"/>
    </source>
</evidence>
<keyword evidence="2" id="KW-0812">Transmembrane</keyword>
<protein>
    <recommendedName>
        <fullName evidence="4">G-protein coupled receptors family 1 profile domain-containing protein</fullName>
    </recommendedName>
</protein>
<dbReference type="EMBL" id="HBFQ01054701">
    <property type="protein sequence ID" value="CAD8864551.1"/>
    <property type="molecule type" value="Transcribed_RNA"/>
</dbReference>
<sequence length="376" mass="42308">MVHIDWETNGNVFLALIFVLEGLFSSAVAAIWLLSKFGKLEGYLRLRLFPRQLISLALCDGIWMIPFTFLAFVDFSPVLLYKNDVTDSFCRVGFSLFSCFRLTGIFHEMHIAVAFAMQAFRFKLAMVPLIKSIPLLWVLGFLFGGMTYFTSPFTFETPESRVDNGTVVIQRRGCVQSYVQWGVDVVIVMFGFIVCAGAYIVVIVRTYVWAPPLPVWRDNFERASFYTLCYIVCYFPIILAYLSPALFESFWFFVFAVIVEAHVGLLNATVYAFQTRRGRKVLGDGGLDDPGARVALPPQSFENRIRATSGVCAIRRLGSYRVDIGGVDIVDIVSVHQDDFDAVAKGPARSPETQMGMREPLSMEVESPFHSLKSNS</sequence>
<feature type="transmembrane region" description="Helical" evidence="2">
    <location>
        <begin position="225"/>
        <end position="244"/>
    </location>
</feature>
<evidence type="ECO:0000256" key="2">
    <source>
        <dbReference type="SAM" id="Phobius"/>
    </source>
</evidence>
<feature type="transmembrane region" description="Helical" evidence="2">
    <location>
        <begin position="53"/>
        <end position="73"/>
    </location>
</feature>
<organism evidence="3">
    <name type="scientific">Noctiluca scintillans</name>
    <name type="common">Sea sparkle</name>
    <name type="synonym">Red tide dinoflagellate</name>
    <dbReference type="NCBI Taxonomy" id="2966"/>
    <lineage>
        <taxon>Eukaryota</taxon>
        <taxon>Sar</taxon>
        <taxon>Alveolata</taxon>
        <taxon>Dinophyceae</taxon>
        <taxon>Noctilucales</taxon>
        <taxon>Noctilucaceae</taxon>
        <taxon>Noctiluca</taxon>
    </lineage>
</organism>
<feature type="transmembrane region" description="Helical" evidence="2">
    <location>
        <begin position="12"/>
        <end position="33"/>
    </location>
</feature>
<reference evidence="3" key="1">
    <citation type="submission" date="2021-01" db="EMBL/GenBank/DDBJ databases">
        <authorList>
            <person name="Corre E."/>
            <person name="Pelletier E."/>
            <person name="Niang G."/>
            <person name="Scheremetjew M."/>
            <person name="Finn R."/>
            <person name="Kale V."/>
            <person name="Holt S."/>
            <person name="Cochrane G."/>
            <person name="Meng A."/>
            <person name="Brown T."/>
            <person name="Cohen L."/>
        </authorList>
    </citation>
    <scope>NUCLEOTIDE SEQUENCE</scope>
</reference>
<keyword evidence="2" id="KW-1133">Transmembrane helix</keyword>
<keyword evidence="2" id="KW-0472">Membrane</keyword>